<dbReference type="SUPFAM" id="SSF88659">
    <property type="entry name" value="Sigma3 and sigma4 domains of RNA polymerase sigma factors"/>
    <property type="match status" value="1"/>
</dbReference>
<dbReference type="InterPro" id="IPR036388">
    <property type="entry name" value="WH-like_DNA-bd_sf"/>
</dbReference>
<name>A0A6L9EF23_9FLAO</name>
<comment type="similarity">
    <text evidence="1">Belongs to the sigma-70 factor family. ECF subfamily.</text>
</comment>
<evidence type="ECO:0000256" key="3">
    <source>
        <dbReference type="ARBA" id="ARBA00023082"/>
    </source>
</evidence>
<reference evidence="7 8" key="1">
    <citation type="submission" date="2020-01" db="EMBL/GenBank/DDBJ databases">
        <title>Bacteria diversity of Porities sp.</title>
        <authorList>
            <person name="Wang G."/>
        </authorList>
    </citation>
    <scope>NUCLEOTIDE SEQUENCE [LARGE SCALE GENOMIC DNA]</scope>
    <source>
        <strain evidence="7 8">R33</strain>
    </source>
</reference>
<accession>A0A6L9EF23</accession>
<dbReference type="InterPro" id="IPR007627">
    <property type="entry name" value="RNA_pol_sigma70_r2"/>
</dbReference>
<feature type="domain" description="RNA polymerase sigma factor 70 region 4 type 2" evidence="6">
    <location>
        <begin position="117"/>
        <end position="166"/>
    </location>
</feature>
<dbReference type="Gene3D" id="1.10.1740.10">
    <property type="match status" value="1"/>
</dbReference>
<gene>
    <name evidence="7" type="ORF">GTQ38_14735</name>
</gene>
<evidence type="ECO:0000313" key="7">
    <source>
        <dbReference type="EMBL" id="NAS13271.1"/>
    </source>
</evidence>
<evidence type="ECO:0000256" key="4">
    <source>
        <dbReference type="ARBA" id="ARBA00023163"/>
    </source>
</evidence>
<evidence type="ECO:0000259" key="5">
    <source>
        <dbReference type="Pfam" id="PF04542"/>
    </source>
</evidence>
<dbReference type="PANTHER" id="PTHR43133:SF46">
    <property type="entry name" value="RNA POLYMERASE SIGMA-70 FACTOR ECF SUBFAMILY"/>
    <property type="match status" value="1"/>
</dbReference>
<evidence type="ECO:0000259" key="6">
    <source>
        <dbReference type="Pfam" id="PF08281"/>
    </source>
</evidence>
<dbReference type="InterPro" id="IPR013324">
    <property type="entry name" value="RNA_pol_sigma_r3/r4-like"/>
</dbReference>
<protein>
    <submittedName>
        <fullName evidence="7">Sigma-70 family RNA polymerase sigma factor</fullName>
    </submittedName>
</protein>
<dbReference type="AlphaFoldDB" id="A0A6L9EF23"/>
<dbReference type="Proteomes" id="UP000475249">
    <property type="component" value="Unassembled WGS sequence"/>
</dbReference>
<dbReference type="InterPro" id="IPR013325">
    <property type="entry name" value="RNA_pol_sigma_r2"/>
</dbReference>
<keyword evidence="2" id="KW-0805">Transcription regulation</keyword>
<dbReference type="InterPro" id="IPR013249">
    <property type="entry name" value="RNA_pol_sigma70_r4_t2"/>
</dbReference>
<organism evidence="7 8">
    <name type="scientific">Poritiphilus flavus</name>
    <dbReference type="NCBI Taxonomy" id="2697053"/>
    <lineage>
        <taxon>Bacteria</taxon>
        <taxon>Pseudomonadati</taxon>
        <taxon>Bacteroidota</taxon>
        <taxon>Flavobacteriia</taxon>
        <taxon>Flavobacteriales</taxon>
        <taxon>Flavobacteriaceae</taxon>
        <taxon>Poritiphilus</taxon>
    </lineage>
</organism>
<dbReference type="InterPro" id="IPR039425">
    <property type="entry name" value="RNA_pol_sigma-70-like"/>
</dbReference>
<dbReference type="InterPro" id="IPR014284">
    <property type="entry name" value="RNA_pol_sigma-70_dom"/>
</dbReference>
<dbReference type="GO" id="GO:0016987">
    <property type="term" value="F:sigma factor activity"/>
    <property type="evidence" value="ECO:0007669"/>
    <property type="project" value="UniProtKB-KW"/>
</dbReference>
<dbReference type="GO" id="GO:0006352">
    <property type="term" value="P:DNA-templated transcription initiation"/>
    <property type="evidence" value="ECO:0007669"/>
    <property type="project" value="InterPro"/>
</dbReference>
<evidence type="ECO:0000256" key="2">
    <source>
        <dbReference type="ARBA" id="ARBA00023015"/>
    </source>
</evidence>
<sequence>MAKNTKMNYKLAQFFQTEYGALRAYVNSRIADSTDRDAEDIIQDVALKLFSRVDHITPINNIAAFVYSSVRNKIIDVMRAKKARVDLDEEFRKRLAEFAGLLQDHTEMEYTETVKASLKEAIRNLKPIYRDVILAIDFEGLTYKEFSLETGISAGTLMSRRHRALSILFKELQKTENSNNKTKTE</sequence>
<evidence type="ECO:0000313" key="8">
    <source>
        <dbReference type="Proteomes" id="UP000475249"/>
    </source>
</evidence>
<dbReference type="Gene3D" id="1.10.10.10">
    <property type="entry name" value="Winged helix-like DNA-binding domain superfamily/Winged helix DNA-binding domain"/>
    <property type="match status" value="1"/>
</dbReference>
<comment type="caution">
    <text evidence="7">The sequence shown here is derived from an EMBL/GenBank/DDBJ whole genome shotgun (WGS) entry which is preliminary data.</text>
</comment>
<proteinExistence type="inferred from homology"/>
<dbReference type="CDD" id="cd06171">
    <property type="entry name" value="Sigma70_r4"/>
    <property type="match status" value="1"/>
</dbReference>
<keyword evidence="8" id="KW-1185">Reference proteome</keyword>
<keyword evidence="3" id="KW-0731">Sigma factor</keyword>
<dbReference type="Pfam" id="PF04542">
    <property type="entry name" value="Sigma70_r2"/>
    <property type="match status" value="1"/>
</dbReference>
<dbReference type="Pfam" id="PF08281">
    <property type="entry name" value="Sigma70_r4_2"/>
    <property type="match status" value="1"/>
</dbReference>
<dbReference type="SUPFAM" id="SSF88946">
    <property type="entry name" value="Sigma2 domain of RNA polymerase sigma factors"/>
    <property type="match status" value="1"/>
</dbReference>
<feature type="domain" description="RNA polymerase sigma-70 region 2" evidence="5">
    <location>
        <begin position="17"/>
        <end position="82"/>
    </location>
</feature>
<keyword evidence="4" id="KW-0804">Transcription</keyword>
<evidence type="ECO:0000256" key="1">
    <source>
        <dbReference type="ARBA" id="ARBA00010641"/>
    </source>
</evidence>
<dbReference type="EMBL" id="WXYO01000006">
    <property type="protein sequence ID" value="NAS13271.1"/>
    <property type="molecule type" value="Genomic_DNA"/>
</dbReference>
<dbReference type="PANTHER" id="PTHR43133">
    <property type="entry name" value="RNA POLYMERASE ECF-TYPE SIGMA FACTO"/>
    <property type="match status" value="1"/>
</dbReference>
<dbReference type="NCBIfam" id="TIGR02937">
    <property type="entry name" value="sigma70-ECF"/>
    <property type="match status" value="1"/>
</dbReference>
<dbReference type="GO" id="GO:0003677">
    <property type="term" value="F:DNA binding"/>
    <property type="evidence" value="ECO:0007669"/>
    <property type="project" value="InterPro"/>
</dbReference>